<keyword evidence="6" id="KW-0812">Transmembrane</keyword>
<dbReference type="GO" id="GO:0007165">
    <property type="term" value="P:signal transduction"/>
    <property type="evidence" value="ECO:0007669"/>
    <property type="project" value="InterPro"/>
</dbReference>
<dbReference type="Proteomes" id="UP000236735">
    <property type="component" value="Unassembled WGS sequence"/>
</dbReference>
<dbReference type="AlphaFoldDB" id="A0A1H5U0Q7"/>
<dbReference type="CDD" id="cd16936">
    <property type="entry name" value="HATPase_RsbW-like"/>
    <property type="match status" value="1"/>
</dbReference>
<dbReference type="Pfam" id="PF22673">
    <property type="entry name" value="MCP-like_PDC_1"/>
    <property type="match status" value="1"/>
</dbReference>
<evidence type="ECO:0000313" key="9">
    <source>
        <dbReference type="Proteomes" id="UP000236735"/>
    </source>
</evidence>
<keyword evidence="5" id="KW-0378">Hydrolase</keyword>
<dbReference type="InterPro" id="IPR003594">
    <property type="entry name" value="HATPase_dom"/>
</dbReference>
<evidence type="ECO:0000256" key="3">
    <source>
        <dbReference type="ARBA" id="ARBA00022679"/>
    </source>
</evidence>
<protein>
    <submittedName>
        <fullName evidence="8">Sigma-B regulation protein RsbU (Phosphoserine phosphatase)</fullName>
    </submittedName>
</protein>
<dbReference type="PANTHER" id="PTHR43156:SF2">
    <property type="entry name" value="STAGE II SPORULATION PROTEIN E"/>
    <property type="match status" value="1"/>
</dbReference>
<evidence type="ECO:0000259" key="7">
    <source>
        <dbReference type="PROSITE" id="PS50885"/>
    </source>
</evidence>
<dbReference type="SUPFAM" id="SSF55874">
    <property type="entry name" value="ATPase domain of HSP90 chaperone/DNA topoisomerase II/histidine kinase"/>
    <property type="match status" value="1"/>
</dbReference>
<dbReference type="InterPro" id="IPR036890">
    <property type="entry name" value="HATPase_C_sf"/>
</dbReference>
<organism evidence="8 9">
    <name type="scientific">Xylanibacter ruminicola</name>
    <name type="common">Prevotella ruminicola</name>
    <dbReference type="NCBI Taxonomy" id="839"/>
    <lineage>
        <taxon>Bacteria</taxon>
        <taxon>Pseudomonadati</taxon>
        <taxon>Bacteroidota</taxon>
        <taxon>Bacteroidia</taxon>
        <taxon>Bacteroidales</taxon>
        <taxon>Prevotellaceae</taxon>
        <taxon>Xylanibacter</taxon>
    </lineage>
</organism>
<evidence type="ECO:0000313" key="8">
    <source>
        <dbReference type="EMBL" id="SEF68655.1"/>
    </source>
</evidence>
<sequence>MKKKSIANRLSLRIMAVLIALSAVIMITVYVITKDSMAREAESRYEGIILHANEKIRGVLSDVYVAAINNVNIIERDIDDPDKLQAHLERMVSQNMYMSSCRLIFEPDVYPEKGHEFEICAWRDSGEMVRGRQMNENHPDFQIHSWYKDAFKSSEGDWTPPYFDREASRQLTTTYATHIHDRSGRKVGMLGADVSLEWLRQRHQRVDAENHERFEKGFKEQSYSFIIDNDGSYLIHPDESRVLKKKFQEITAQSPDTLDDVVARKMLQGESGSCRLQNDGIDSWIFYSFVKYAEWTVVIVVPEAIIYHNGNMLAAIILAVLFIGLAIVYMLCHHFIKKSMRPLRRFVVAAGRVAKGQFDVQLPEVKSREIDALRSAFKDMQISLTDYEKATASKAAMEQELKIASDIQQQMLPKVYPPFPERTDIDIYGEVVTAKMVGGDLFDFFIRNERLYFCIGDVAGKGAPAALVMAMAHSMFRSASMAYASPKLIIEYINRSVCEGNDSCMFVTFFIGVLDLANGRLLYTNAGHEPPVLVREGYTRFLYVDNNIPLGLKSDWEYTEQKAFIDRGTTLLLYTDGHTEAETVSSEQYGRSRMRQEASRLAHRRLDSRSFIKAIQQAEQTFVGDTPQGDDISLLAINYKGKTDMKHYHRGFSLVNEVQEVSALAVFMRSVCEDMHFNELTTAGVNIAIEEAVVNVINYAYPKGSRANILLEVMADEEKITFKLCDDGMPFDPTSVKNKDVAQPIEKSNVGGLGIYLIRHYMDSISYQRIDGQNVLTMTKNL</sequence>
<dbReference type="CDD" id="cd06225">
    <property type="entry name" value="HAMP"/>
    <property type="match status" value="1"/>
</dbReference>
<dbReference type="InterPro" id="IPR052016">
    <property type="entry name" value="Bact_Sigma-Reg"/>
</dbReference>
<feature type="domain" description="HAMP" evidence="7">
    <location>
        <begin position="337"/>
        <end position="389"/>
    </location>
</feature>
<dbReference type="GO" id="GO:0016301">
    <property type="term" value="F:kinase activity"/>
    <property type="evidence" value="ECO:0007669"/>
    <property type="project" value="UniProtKB-KW"/>
</dbReference>
<dbReference type="InterPro" id="IPR003660">
    <property type="entry name" value="HAMP_dom"/>
</dbReference>
<comment type="subcellular location">
    <subcellularLocation>
        <location evidence="1">Membrane</location>
    </subcellularLocation>
</comment>
<name>A0A1H5U0Q7_XYLRU</name>
<evidence type="ECO:0000256" key="6">
    <source>
        <dbReference type="SAM" id="Phobius"/>
    </source>
</evidence>
<dbReference type="Gene3D" id="3.60.40.10">
    <property type="entry name" value="PPM-type phosphatase domain"/>
    <property type="match status" value="1"/>
</dbReference>
<dbReference type="CDD" id="cd12912">
    <property type="entry name" value="PDC2_MCP_like"/>
    <property type="match status" value="1"/>
</dbReference>
<dbReference type="InterPro" id="IPR036457">
    <property type="entry name" value="PPM-type-like_dom_sf"/>
</dbReference>
<dbReference type="InterPro" id="IPR001932">
    <property type="entry name" value="PPM-type_phosphatase-like_dom"/>
</dbReference>
<dbReference type="Pfam" id="PF07228">
    <property type="entry name" value="SpoIIE"/>
    <property type="match status" value="1"/>
</dbReference>
<reference evidence="8 9" key="1">
    <citation type="submission" date="2016-10" db="EMBL/GenBank/DDBJ databases">
        <authorList>
            <person name="de Groot N.N."/>
        </authorList>
    </citation>
    <scope>NUCLEOTIDE SEQUENCE [LARGE SCALE GENOMIC DNA]</scope>
    <source>
        <strain evidence="8 9">AR32</strain>
    </source>
</reference>
<evidence type="ECO:0000256" key="5">
    <source>
        <dbReference type="ARBA" id="ARBA00022801"/>
    </source>
</evidence>
<dbReference type="SMART" id="SM00304">
    <property type="entry name" value="HAMP"/>
    <property type="match status" value="1"/>
</dbReference>
<dbReference type="Pfam" id="PF00672">
    <property type="entry name" value="HAMP"/>
    <property type="match status" value="1"/>
</dbReference>
<dbReference type="Gene3D" id="3.30.450.20">
    <property type="entry name" value="PAS domain"/>
    <property type="match status" value="2"/>
</dbReference>
<dbReference type="PROSITE" id="PS50885">
    <property type="entry name" value="HAMP"/>
    <property type="match status" value="1"/>
</dbReference>
<dbReference type="SUPFAM" id="SSF81606">
    <property type="entry name" value="PP2C-like"/>
    <property type="match status" value="1"/>
</dbReference>
<keyword evidence="6" id="KW-1133">Transmembrane helix</keyword>
<keyword evidence="6" id="KW-0472">Membrane</keyword>
<dbReference type="SMART" id="SM00331">
    <property type="entry name" value="PP2C_SIG"/>
    <property type="match status" value="1"/>
</dbReference>
<accession>A0A1H5U0Q7</accession>
<keyword evidence="3" id="KW-0808">Transferase</keyword>
<dbReference type="GO" id="GO:0016020">
    <property type="term" value="C:membrane"/>
    <property type="evidence" value="ECO:0007669"/>
    <property type="project" value="UniProtKB-SubCell"/>
</dbReference>
<evidence type="ECO:0000256" key="4">
    <source>
        <dbReference type="ARBA" id="ARBA00022777"/>
    </source>
</evidence>
<dbReference type="EMBL" id="FNUV01000003">
    <property type="protein sequence ID" value="SEF68655.1"/>
    <property type="molecule type" value="Genomic_DNA"/>
</dbReference>
<evidence type="ECO:0000256" key="1">
    <source>
        <dbReference type="ARBA" id="ARBA00004370"/>
    </source>
</evidence>
<proteinExistence type="predicted"/>
<keyword evidence="2" id="KW-0597">Phosphoprotein</keyword>
<dbReference type="Pfam" id="PF13581">
    <property type="entry name" value="HATPase_c_2"/>
    <property type="match status" value="1"/>
</dbReference>
<feature type="transmembrane region" description="Helical" evidence="6">
    <location>
        <begin position="312"/>
        <end position="336"/>
    </location>
</feature>
<dbReference type="CDD" id="cd12913">
    <property type="entry name" value="PDC1_MCP_like"/>
    <property type="match status" value="1"/>
</dbReference>
<dbReference type="GO" id="GO:0016791">
    <property type="term" value="F:phosphatase activity"/>
    <property type="evidence" value="ECO:0007669"/>
    <property type="project" value="TreeGrafter"/>
</dbReference>
<evidence type="ECO:0000256" key="2">
    <source>
        <dbReference type="ARBA" id="ARBA00022553"/>
    </source>
</evidence>
<dbReference type="SUPFAM" id="SSF158472">
    <property type="entry name" value="HAMP domain-like"/>
    <property type="match status" value="1"/>
</dbReference>
<feature type="transmembrane region" description="Helical" evidence="6">
    <location>
        <begin position="12"/>
        <end position="32"/>
    </location>
</feature>
<dbReference type="Gene3D" id="6.10.340.10">
    <property type="match status" value="1"/>
</dbReference>
<gene>
    <name evidence="8" type="ORF">SAMN05216354_1174</name>
</gene>
<dbReference type="Gene3D" id="3.30.565.10">
    <property type="entry name" value="Histidine kinase-like ATPase, C-terminal domain"/>
    <property type="match status" value="1"/>
</dbReference>
<keyword evidence="4" id="KW-0418">Kinase</keyword>
<dbReference type="PANTHER" id="PTHR43156">
    <property type="entry name" value="STAGE II SPORULATION PROTEIN E-RELATED"/>
    <property type="match status" value="1"/>
</dbReference>